<evidence type="ECO:0000313" key="9">
    <source>
        <dbReference type="EMBL" id="MDQ0509723.1"/>
    </source>
</evidence>
<keyword evidence="10" id="KW-1185">Reference proteome</keyword>
<dbReference type="GO" id="GO:0033863">
    <property type="term" value="F:ribose 1,5-bisphosphate phosphokinase activity"/>
    <property type="evidence" value="ECO:0007669"/>
    <property type="project" value="UniProtKB-EC"/>
</dbReference>
<comment type="similarity">
    <text evidence="6">Belongs to the ribose 1,5-bisphosphokinase family.</text>
</comment>
<comment type="function">
    <text evidence="6">Catalyzes the phosphorylation of ribose 1,5-bisphosphate to 5-phospho-D-ribosyl alpha-1-diphosphate (PRPP).</text>
</comment>
<evidence type="ECO:0000256" key="4">
    <source>
        <dbReference type="ARBA" id="ARBA00022741"/>
    </source>
</evidence>
<protein>
    <recommendedName>
        <fullName evidence="6">Ribose 1,5-bisphosphate phosphokinase PhnN</fullName>
        <ecNumber evidence="6">2.7.4.23</ecNumber>
    </recommendedName>
    <alternativeName>
        <fullName evidence="6">Ribose 1,5-bisphosphokinase</fullName>
    </alternativeName>
</protein>
<accession>A0ABU0LLZ2</accession>
<dbReference type="InterPro" id="IPR008145">
    <property type="entry name" value="GK/Ca_channel_bsu"/>
</dbReference>
<comment type="pathway">
    <text evidence="2 6">Metabolic intermediate biosynthesis; 5-phospho-alpha-D-ribose 1-diphosphate biosynthesis; 5-phospho-alpha-D-ribose 1-diphosphate from D-ribose 5-phosphate (route II): step 3/3.</text>
</comment>
<name>A0ABU0LLZ2_9HYPH</name>
<keyword evidence="3 6" id="KW-0808">Transferase</keyword>
<dbReference type="NCBIfam" id="TIGR02322">
    <property type="entry name" value="phosphon_PhnN"/>
    <property type="match status" value="1"/>
</dbReference>
<evidence type="ECO:0000256" key="6">
    <source>
        <dbReference type="HAMAP-Rule" id="MF_00836"/>
    </source>
</evidence>
<evidence type="ECO:0000256" key="7">
    <source>
        <dbReference type="SAM" id="MobiDB-lite"/>
    </source>
</evidence>
<comment type="catalytic activity">
    <reaction evidence="1 6">
        <text>alpha-D-ribose 1,5-bisphosphate + ATP = 5-phospho-alpha-D-ribose 1-diphosphate + ADP</text>
        <dbReference type="Rhea" id="RHEA:20109"/>
        <dbReference type="ChEBI" id="CHEBI:30616"/>
        <dbReference type="ChEBI" id="CHEBI:58017"/>
        <dbReference type="ChEBI" id="CHEBI:68688"/>
        <dbReference type="ChEBI" id="CHEBI:456216"/>
        <dbReference type="EC" id="2.7.4.23"/>
    </reaction>
</comment>
<proteinExistence type="inferred from homology"/>
<gene>
    <name evidence="6" type="primary">phnN</name>
    <name evidence="9" type="ORF">QOZ99_000600</name>
</gene>
<sequence>MSESDAGESIAGESAAQGGAAQKNAAQKSVAQETCVPGDRRLGPGVLVLVVGPSGAGKDTLIAHARERLAARANIRFARRRITRAADATENHIALDEDAFAAGVADGRFPLHWRANGLCYALGEEVAQDIAAGHIVVANGSRAAVPEARGRFLHVRLVHVTAPPEVLAARITARGREGEAALAQRLAREPVLDGEPDLRILNVGAPFEAGERLAAFLRGL</sequence>
<dbReference type="SMART" id="SM00072">
    <property type="entry name" value="GuKc"/>
    <property type="match status" value="1"/>
</dbReference>
<dbReference type="SUPFAM" id="SSF52540">
    <property type="entry name" value="P-loop containing nucleoside triphosphate hydrolases"/>
    <property type="match status" value="1"/>
</dbReference>
<dbReference type="InterPro" id="IPR012699">
    <property type="entry name" value="PhnN"/>
</dbReference>
<dbReference type="Pfam" id="PF13238">
    <property type="entry name" value="AAA_18"/>
    <property type="match status" value="1"/>
</dbReference>
<reference evidence="9 10" key="1">
    <citation type="submission" date="2023-07" db="EMBL/GenBank/DDBJ databases">
        <title>Genomic Encyclopedia of Type Strains, Phase IV (KMG-IV): sequencing the most valuable type-strain genomes for metagenomic binning, comparative biology and taxonomic classification.</title>
        <authorList>
            <person name="Goeker M."/>
        </authorList>
    </citation>
    <scope>NUCLEOTIDE SEQUENCE [LARGE SCALE GENOMIC DNA]</scope>
    <source>
        <strain evidence="9 10">DSM 15561</strain>
    </source>
</reference>
<dbReference type="EC" id="2.7.4.23" evidence="6"/>
<feature type="binding site" evidence="6">
    <location>
        <begin position="52"/>
        <end position="59"/>
    </location>
    <ligand>
        <name>ATP</name>
        <dbReference type="ChEBI" id="CHEBI:30616"/>
    </ligand>
</feature>
<evidence type="ECO:0000256" key="1">
    <source>
        <dbReference type="ARBA" id="ARBA00000373"/>
    </source>
</evidence>
<evidence type="ECO:0000313" key="10">
    <source>
        <dbReference type="Proteomes" id="UP001235094"/>
    </source>
</evidence>
<feature type="region of interest" description="Disordered" evidence="7">
    <location>
        <begin position="1"/>
        <end position="25"/>
    </location>
</feature>
<keyword evidence="4 6" id="KW-0547">Nucleotide-binding</keyword>
<evidence type="ECO:0000256" key="5">
    <source>
        <dbReference type="ARBA" id="ARBA00022840"/>
    </source>
</evidence>
<dbReference type="Proteomes" id="UP001235094">
    <property type="component" value="Unassembled WGS sequence"/>
</dbReference>
<dbReference type="InterPro" id="IPR027417">
    <property type="entry name" value="P-loop_NTPase"/>
</dbReference>
<evidence type="ECO:0000259" key="8">
    <source>
        <dbReference type="SMART" id="SM00072"/>
    </source>
</evidence>
<organism evidence="9 10">
    <name type="scientific">Ancylobacter amanitiformis</name>
    <dbReference type="NCBI Taxonomy" id="217069"/>
    <lineage>
        <taxon>Bacteria</taxon>
        <taxon>Pseudomonadati</taxon>
        <taxon>Pseudomonadota</taxon>
        <taxon>Alphaproteobacteria</taxon>
        <taxon>Hyphomicrobiales</taxon>
        <taxon>Xanthobacteraceae</taxon>
        <taxon>Ancylobacter</taxon>
    </lineage>
</organism>
<evidence type="ECO:0000256" key="3">
    <source>
        <dbReference type="ARBA" id="ARBA00022679"/>
    </source>
</evidence>
<evidence type="ECO:0000256" key="2">
    <source>
        <dbReference type="ARBA" id="ARBA00005069"/>
    </source>
</evidence>
<dbReference type="HAMAP" id="MF_00836">
    <property type="entry name" value="PhnN"/>
    <property type="match status" value="1"/>
</dbReference>
<dbReference type="EMBL" id="JAUSVR010000001">
    <property type="protein sequence ID" value="MDQ0509723.1"/>
    <property type="molecule type" value="Genomic_DNA"/>
</dbReference>
<comment type="caution">
    <text evidence="9">The sequence shown here is derived from an EMBL/GenBank/DDBJ whole genome shotgun (WGS) entry which is preliminary data.</text>
</comment>
<dbReference type="Gene3D" id="3.40.50.300">
    <property type="entry name" value="P-loop containing nucleotide triphosphate hydrolases"/>
    <property type="match status" value="1"/>
</dbReference>
<feature type="domain" description="Guanylate kinase/L-type calcium channel beta subunit" evidence="8">
    <location>
        <begin position="44"/>
        <end position="220"/>
    </location>
</feature>
<keyword evidence="5 6" id="KW-0067">ATP-binding</keyword>